<dbReference type="AlphaFoldDB" id="B9TNU4"/>
<sequence length="310" mass="35237">MQRYLERVDVFATDPADAKPAREQFYVRGHIPGTSWQPNVVSLEAHAYQKGSLLAMRLDDFLEGKTNLDAYPTTYDFESVQAARVAPYKELESLVEQKLATRALESKYGLRLYKYSKSVFYDALWSQNPALLRARGHVYDVAGNLVSLPFDKVFNYKEEGAGLDLAPDTVVRAVEKLNGFLAVVSPHPVKKGEVLVHTTGSFDSKFVGYIQHYITGALKGRMLRLFSKRRLTLTFECIHPEDPHIIPYTSEEQGLYLIGAREIRQGSPLLKQDELDALARELELKRPKHFVTTFGELRAMLEDCRIEGYM</sequence>
<protein>
    <recommendedName>
        <fullName evidence="1">T4 RNA ligase 1-like N-terminal domain-containing protein</fullName>
    </recommendedName>
</protein>
<proteinExistence type="predicted"/>
<dbReference type="InterPro" id="IPR019039">
    <property type="entry name" value="T4-Rnl1-like_N"/>
</dbReference>
<dbReference type="EMBL" id="EQ993650">
    <property type="protein sequence ID" value="EEF22470.1"/>
    <property type="molecule type" value="Genomic_DNA"/>
</dbReference>
<feature type="non-terminal residue" evidence="2">
    <location>
        <position position="310"/>
    </location>
</feature>
<evidence type="ECO:0000313" key="2">
    <source>
        <dbReference type="EMBL" id="EEF22470.1"/>
    </source>
</evidence>
<gene>
    <name evidence="2" type="ORF">RCOM_1973040</name>
</gene>
<dbReference type="Pfam" id="PF09511">
    <property type="entry name" value="RNA_lig_T4_1"/>
    <property type="match status" value="1"/>
</dbReference>
<dbReference type="Proteomes" id="UP000008311">
    <property type="component" value="Unassembled WGS sequence"/>
</dbReference>
<keyword evidence="3" id="KW-1185">Reference proteome</keyword>
<evidence type="ECO:0000313" key="3">
    <source>
        <dbReference type="Proteomes" id="UP000008311"/>
    </source>
</evidence>
<name>B9TNU4_RICCO</name>
<accession>B9TNU4</accession>
<feature type="domain" description="T4 RNA ligase 1-like N-terminal" evidence="1">
    <location>
        <begin position="134"/>
        <end position="305"/>
    </location>
</feature>
<reference evidence="3" key="1">
    <citation type="journal article" date="2010" name="Nat. Biotechnol.">
        <title>Draft genome sequence of the oilseed species Ricinus communis.</title>
        <authorList>
            <person name="Chan A.P."/>
            <person name="Crabtree J."/>
            <person name="Zhao Q."/>
            <person name="Lorenzi H."/>
            <person name="Orvis J."/>
            <person name="Puiu D."/>
            <person name="Melake-Berhan A."/>
            <person name="Jones K.M."/>
            <person name="Redman J."/>
            <person name="Chen G."/>
            <person name="Cahoon E.B."/>
            <person name="Gedil M."/>
            <person name="Stanke M."/>
            <person name="Haas B.J."/>
            <person name="Wortman J.R."/>
            <person name="Fraser-Liggett C.M."/>
            <person name="Ravel J."/>
            <person name="Rabinowicz P.D."/>
        </authorList>
    </citation>
    <scope>NUCLEOTIDE SEQUENCE [LARGE SCALE GENOMIC DNA]</scope>
    <source>
        <strain evidence="3">cv. Hale</strain>
    </source>
</reference>
<organism evidence="2 3">
    <name type="scientific">Ricinus communis</name>
    <name type="common">Castor bean</name>
    <dbReference type="NCBI Taxonomy" id="3988"/>
    <lineage>
        <taxon>Eukaryota</taxon>
        <taxon>Viridiplantae</taxon>
        <taxon>Streptophyta</taxon>
        <taxon>Embryophyta</taxon>
        <taxon>Tracheophyta</taxon>
        <taxon>Spermatophyta</taxon>
        <taxon>Magnoliopsida</taxon>
        <taxon>eudicotyledons</taxon>
        <taxon>Gunneridae</taxon>
        <taxon>Pentapetalae</taxon>
        <taxon>rosids</taxon>
        <taxon>fabids</taxon>
        <taxon>Malpighiales</taxon>
        <taxon>Euphorbiaceae</taxon>
        <taxon>Acalyphoideae</taxon>
        <taxon>Acalypheae</taxon>
        <taxon>Ricinus</taxon>
    </lineage>
</organism>
<dbReference type="InParanoid" id="B9TNU4"/>
<evidence type="ECO:0000259" key="1">
    <source>
        <dbReference type="Pfam" id="PF09511"/>
    </source>
</evidence>